<evidence type="ECO:0000313" key="3">
    <source>
        <dbReference type="Proteomes" id="UP000250572"/>
    </source>
</evidence>
<dbReference type="EMBL" id="NHOQ01001971">
    <property type="protein sequence ID" value="PWA20470.1"/>
    <property type="molecule type" value="Genomic_DNA"/>
</dbReference>
<name>A0A315VE80_GAMAF</name>
<dbReference type="PANTHER" id="PTHR12767:SF5">
    <property type="entry name" value="B-CELL CLL_LYMPHOMA 7 PROTEIN FAMILY MEMBER B"/>
    <property type="match status" value="1"/>
</dbReference>
<evidence type="ECO:0000313" key="2">
    <source>
        <dbReference type="EMBL" id="PWA20470.1"/>
    </source>
</evidence>
<comment type="caution">
    <text evidence="2">The sequence shown here is derived from an EMBL/GenBank/DDBJ whole genome shotgun (WGS) entry which is preliminary data.</text>
</comment>
<keyword evidence="3" id="KW-1185">Reference proteome</keyword>
<comment type="similarity">
    <text evidence="1">Belongs to the BCL7 family.</text>
</comment>
<dbReference type="PANTHER" id="PTHR12767">
    <property type="entry name" value="BCL7 RELATED"/>
    <property type="match status" value="1"/>
</dbReference>
<sequence>MVHIIPEITAYPASLGAGNPHVLEQRDKGCTIKTSGFSLSSSRLLAPPVRRITLGIALGTCCMELFTRSIAGVVQQRHFLKLQGSGPPGLEFDTYELVFTMNHNSTKMSGRSGRAETRSRAKDDIKKVLAAIEKVRKWYVGYLKDNMEGNV</sequence>
<dbReference type="AlphaFoldDB" id="A0A315VE80"/>
<dbReference type="Proteomes" id="UP000250572">
    <property type="component" value="Unassembled WGS sequence"/>
</dbReference>
<protein>
    <submittedName>
        <fullName evidence="2">Uncharacterized protein</fullName>
    </submittedName>
</protein>
<gene>
    <name evidence="2" type="ORF">CCH79_00003701</name>
</gene>
<accession>A0A315VE80</accession>
<dbReference type="Pfam" id="PF04714">
    <property type="entry name" value="BCL_N"/>
    <property type="match status" value="1"/>
</dbReference>
<organism evidence="2 3">
    <name type="scientific">Gambusia affinis</name>
    <name type="common">Western mosquitofish</name>
    <name type="synonym">Heterandria affinis</name>
    <dbReference type="NCBI Taxonomy" id="33528"/>
    <lineage>
        <taxon>Eukaryota</taxon>
        <taxon>Metazoa</taxon>
        <taxon>Chordata</taxon>
        <taxon>Craniata</taxon>
        <taxon>Vertebrata</taxon>
        <taxon>Euteleostomi</taxon>
        <taxon>Actinopterygii</taxon>
        <taxon>Neopterygii</taxon>
        <taxon>Teleostei</taxon>
        <taxon>Neoteleostei</taxon>
        <taxon>Acanthomorphata</taxon>
        <taxon>Ovalentaria</taxon>
        <taxon>Atherinomorphae</taxon>
        <taxon>Cyprinodontiformes</taxon>
        <taxon>Poeciliidae</taxon>
        <taxon>Poeciliinae</taxon>
        <taxon>Gambusia</taxon>
    </lineage>
</organism>
<reference evidence="2 3" key="1">
    <citation type="journal article" date="2018" name="G3 (Bethesda)">
        <title>A High-Quality Reference Genome for the Invasive Mosquitofish Gambusia affinis Using a Chicago Library.</title>
        <authorList>
            <person name="Hoffberg S.L."/>
            <person name="Troendle N.J."/>
            <person name="Glenn T.C."/>
            <person name="Mahmud O."/>
            <person name="Louha S."/>
            <person name="Chalopin D."/>
            <person name="Bennetzen J.L."/>
            <person name="Mauricio R."/>
        </authorList>
    </citation>
    <scope>NUCLEOTIDE SEQUENCE [LARGE SCALE GENOMIC DNA]</scope>
    <source>
        <strain evidence="2">NE01/NJP1002.9</strain>
        <tissue evidence="2">Muscle</tissue>
    </source>
</reference>
<proteinExistence type="inferred from homology"/>
<dbReference type="InterPro" id="IPR006804">
    <property type="entry name" value="BCL7"/>
</dbReference>
<evidence type="ECO:0000256" key="1">
    <source>
        <dbReference type="ARBA" id="ARBA00010326"/>
    </source>
</evidence>